<keyword evidence="5 6" id="KW-0449">Lipoprotein</keyword>
<dbReference type="eggNOG" id="COG1464">
    <property type="taxonomic scope" value="Bacteria"/>
</dbReference>
<evidence type="ECO:0000313" key="10">
    <source>
        <dbReference type="EMBL" id="ALP93209.1"/>
    </source>
</evidence>
<proteinExistence type="inferred from homology"/>
<evidence type="ECO:0000256" key="4">
    <source>
        <dbReference type="ARBA" id="ARBA00023139"/>
    </source>
</evidence>
<evidence type="ECO:0000313" key="11">
    <source>
        <dbReference type="Proteomes" id="UP000064844"/>
    </source>
</evidence>
<evidence type="ECO:0000256" key="8">
    <source>
        <dbReference type="SAM" id="MobiDB-lite"/>
    </source>
</evidence>
<dbReference type="InterPro" id="IPR004872">
    <property type="entry name" value="Lipoprotein_NlpA"/>
</dbReference>
<dbReference type="Pfam" id="PF03180">
    <property type="entry name" value="Lipoprotein_9"/>
    <property type="match status" value="1"/>
</dbReference>
<dbReference type="Gene3D" id="3.40.190.10">
    <property type="entry name" value="Periplasmic binding protein-like II"/>
    <property type="match status" value="2"/>
</dbReference>
<evidence type="ECO:0000256" key="5">
    <source>
        <dbReference type="ARBA" id="ARBA00023288"/>
    </source>
</evidence>
<dbReference type="PROSITE" id="PS51257">
    <property type="entry name" value="PROKAR_LIPOPROTEIN"/>
    <property type="match status" value="1"/>
</dbReference>
<dbReference type="RefSeq" id="WP_033117884.1">
    <property type="nucleotide sequence ID" value="NZ_CP011307.1"/>
</dbReference>
<dbReference type="PANTHER" id="PTHR30429">
    <property type="entry name" value="D-METHIONINE-BINDING LIPOPROTEIN METQ"/>
    <property type="match status" value="1"/>
</dbReference>
<gene>
    <name evidence="10" type="ORF">IB211_00815c</name>
</gene>
<dbReference type="CDD" id="cd13597">
    <property type="entry name" value="PBP2_lipoprotein_Tp32"/>
    <property type="match status" value="1"/>
</dbReference>
<accession>A0A0S2W1N5</accession>
<dbReference type="KEGG" id="ibu:IB211_00815c"/>
<dbReference type="PIRSF" id="PIRSF002854">
    <property type="entry name" value="MetQ"/>
    <property type="match status" value="1"/>
</dbReference>
<organism evidence="10 11">
    <name type="scientific">Intestinimonas butyriciproducens</name>
    <dbReference type="NCBI Taxonomy" id="1297617"/>
    <lineage>
        <taxon>Bacteria</taxon>
        <taxon>Bacillati</taxon>
        <taxon>Bacillota</taxon>
        <taxon>Clostridia</taxon>
        <taxon>Eubacteriales</taxon>
        <taxon>Intestinimonas</taxon>
    </lineage>
</organism>
<dbReference type="AlphaFoldDB" id="A0A0S2W1N5"/>
<reference evidence="11" key="2">
    <citation type="submission" date="2015-04" db="EMBL/GenBank/DDBJ databases">
        <title>A butyrogenic pathway from the amino acid lysine in a human gut commensal.</title>
        <authorList>
            <person name="de Vos W.M."/>
            <person name="Bui N.T.P."/>
            <person name="Plugge C.M."/>
            <person name="Ritari J."/>
        </authorList>
    </citation>
    <scope>NUCLEOTIDE SEQUENCE [LARGE SCALE GENOMIC DNA]</scope>
    <source>
        <strain evidence="11">AF211</strain>
    </source>
</reference>
<dbReference type="STRING" id="1297617.IB211_00815c"/>
<dbReference type="SUPFAM" id="SSF53850">
    <property type="entry name" value="Periplasmic binding protein-like II"/>
    <property type="match status" value="1"/>
</dbReference>
<evidence type="ECO:0000256" key="3">
    <source>
        <dbReference type="ARBA" id="ARBA00023136"/>
    </source>
</evidence>
<feature type="lipid moiety-binding region" description="S-diacylglycerol cysteine" evidence="7">
    <location>
        <position position="21"/>
    </location>
</feature>
<dbReference type="EMBL" id="CP011307">
    <property type="protein sequence ID" value="ALP93209.1"/>
    <property type="molecule type" value="Genomic_DNA"/>
</dbReference>
<keyword evidence="11" id="KW-1185">Reference proteome</keyword>
<feature type="chain" id="PRO_5006606290" description="Lipoprotein" evidence="9">
    <location>
        <begin position="33"/>
        <end position="292"/>
    </location>
</feature>
<dbReference type="GO" id="GO:0016020">
    <property type="term" value="C:membrane"/>
    <property type="evidence" value="ECO:0007669"/>
    <property type="project" value="UniProtKB-SubCell"/>
</dbReference>
<dbReference type="PATRIC" id="fig|1297617.4.peg.830"/>
<keyword evidence="3" id="KW-0472">Membrane</keyword>
<comment type="subcellular location">
    <subcellularLocation>
        <location evidence="1">Membrane</location>
        <topology evidence="1">Lipid-anchor</topology>
    </subcellularLocation>
</comment>
<comment type="similarity">
    <text evidence="6">Belongs to the nlpA lipoprotein family.</text>
</comment>
<evidence type="ECO:0000256" key="9">
    <source>
        <dbReference type="SAM" id="SignalP"/>
    </source>
</evidence>
<evidence type="ECO:0000256" key="7">
    <source>
        <dbReference type="PIRSR" id="PIRSR002854-1"/>
    </source>
</evidence>
<sequence>MKKLVSLLLTGALACGLLAGCGGNAASTPAPADTTAPVDTTAPAETNPLDGTVLKVGATPAPHAEILEVVKDLLAQQGITLEIVEFNDYIQPNLAVEDGSLDANYFQHITYMNEFNESDGTHLVSAAEIHYEPFGLYAGKTSSIADLADGAQIAVPNDTTNEARALLLLEQEGLITLKEGAGITATKADIAENPKNLDIVELEASQLPVRLADVDMAVINGNYAIDAGLKVSDAVAIEAADGEAASAYVNVLAVEEGRENDPAIQALAAAMTSQEVKDFINDTYDGAVVAVF</sequence>
<keyword evidence="2 9" id="KW-0732">Signal</keyword>
<feature type="compositionally biased region" description="Low complexity" evidence="8">
    <location>
        <begin position="26"/>
        <end position="46"/>
    </location>
</feature>
<reference evidence="10 11" key="1">
    <citation type="journal article" date="2015" name="Nat. Commun.">
        <title>Production of butyrate from lysine and the Amadori product fructoselysine by a human gut commensal.</title>
        <authorList>
            <person name="Bui T.P."/>
            <person name="Ritari J."/>
            <person name="Boeren S."/>
            <person name="de Waard P."/>
            <person name="Plugge C.M."/>
            <person name="de Vos W.M."/>
        </authorList>
    </citation>
    <scope>NUCLEOTIDE SEQUENCE [LARGE SCALE GENOMIC DNA]</scope>
    <source>
        <strain evidence="10 11">AF211</strain>
    </source>
</reference>
<name>A0A0S2W1N5_9FIRM</name>
<dbReference type="Proteomes" id="UP000064844">
    <property type="component" value="Chromosome"/>
</dbReference>
<evidence type="ECO:0000256" key="2">
    <source>
        <dbReference type="ARBA" id="ARBA00022729"/>
    </source>
</evidence>
<dbReference type="PANTHER" id="PTHR30429:SF0">
    <property type="entry name" value="METHIONINE-BINDING LIPOPROTEIN METQ"/>
    <property type="match status" value="1"/>
</dbReference>
<keyword evidence="4" id="KW-0564">Palmitate</keyword>
<feature type="region of interest" description="Disordered" evidence="8">
    <location>
        <begin position="26"/>
        <end position="51"/>
    </location>
</feature>
<feature type="signal peptide" evidence="9">
    <location>
        <begin position="1"/>
        <end position="32"/>
    </location>
</feature>
<protein>
    <recommendedName>
        <fullName evidence="6">Lipoprotein</fullName>
    </recommendedName>
</protein>
<evidence type="ECO:0000256" key="6">
    <source>
        <dbReference type="PIRNR" id="PIRNR002854"/>
    </source>
</evidence>
<evidence type="ECO:0000256" key="1">
    <source>
        <dbReference type="ARBA" id="ARBA00004635"/>
    </source>
</evidence>